<keyword evidence="2" id="KW-0812">Transmembrane</keyword>
<keyword evidence="4" id="KW-1185">Reference proteome</keyword>
<evidence type="ECO:0000313" key="3">
    <source>
        <dbReference type="EMBL" id="GIG04943.1"/>
    </source>
</evidence>
<comment type="caution">
    <text evidence="3">The sequence shown here is derived from an EMBL/GenBank/DDBJ whole genome shotgun (WGS) entry which is preliminary data.</text>
</comment>
<evidence type="ECO:0000256" key="2">
    <source>
        <dbReference type="SAM" id="Phobius"/>
    </source>
</evidence>
<keyword evidence="2" id="KW-0472">Membrane</keyword>
<protein>
    <submittedName>
        <fullName evidence="3">Uncharacterized protein</fullName>
    </submittedName>
</protein>
<name>A0A8J3KLU0_9ACTN</name>
<dbReference type="RefSeq" id="WP_203690594.1">
    <property type="nucleotide sequence ID" value="NZ_BAAALC010000007.1"/>
</dbReference>
<proteinExistence type="predicted"/>
<sequence>MTELDDERLADLIREAHRDTFLAVPLTRVTGARARRPFPLLLAATAVVAALVTVIMLGAAWVMLGGAPLPVEPAVPSESALPMGKPPRPSSSATTARGRCADFAVPELAQEGLTELPPLRFEVEPVPGRLKLLVYADDRGSTACWLGEEQHSVQVGASDLTTAMRTSFPPGRLSNASSAYGSNPAAAYTFGRAPAGATRVEVHFPGGVVREAQVDGEWYLLTGAGQESHEFSEITKIVAVTPGGREELPVEHG</sequence>
<gene>
    <name evidence="3" type="ORF">Cco03nite_16430</name>
</gene>
<keyword evidence="2" id="KW-1133">Transmembrane helix</keyword>
<dbReference type="AlphaFoldDB" id="A0A8J3KLU0"/>
<evidence type="ECO:0000313" key="4">
    <source>
        <dbReference type="Proteomes" id="UP000630887"/>
    </source>
</evidence>
<reference evidence="3 4" key="1">
    <citation type="submission" date="2021-01" db="EMBL/GenBank/DDBJ databases">
        <title>Whole genome shotgun sequence of Catellatospora coxensis NBRC 107359.</title>
        <authorList>
            <person name="Komaki H."/>
            <person name="Tamura T."/>
        </authorList>
    </citation>
    <scope>NUCLEOTIDE SEQUENCE [LARGE SCALE GENOMIC DNA]</scope>
    <source>
        <strain evidence="3 4">NBRC 107359</strain>
    </source>
</reference>
<organism evidence="3 4">
    <name type="scientific">Catellatospora coxensis</name>
    <dbReference type="NCBI Taxonomy" id="310354"/>
    <lineage>
        <taxon>Bacteria</taxon>
        <taxon>Bacillati</taxon>
        <taxon>Actinomycetota</taxon>
        <taxon>Actinomycetes</taxon>
        <taxon>Micromonosporales</taxon>
        <taxon>Micromonosporaceae</taxon>
        <taxon>Catellatospora</taxon>
    </lineage>
</organism>
<feature type="transmembrane region" description="Helical" evidence="2">
    <location>
        <begin position="38"/>
        <end position="64"/>
    </location>
</feature>
<dbReference type="Proteomes" id="UP000630887">
    <property type="component" value="Unassembled WGS sequence"/>
</dbReference>
<evidence type="ECO:0000256" key="1">
    <source>
        <dbReference type="SAM" id="MobiDB-lite"/>
    </source>
</evidence>
<accession>A0A8J3KLU0</accession>
<feature type="region of interest" description="Disordered" evidence="1">
    <location>
        <begin position="75"/>
        <end position="97"/>
    </location>
</feature>
<dbReference type="EMBL" id="BONI01000010">
    <property type="protein sequence ID" value="GIG04943.1"/>
    <property type="molecule type" value="Genomic_DNA"/>
</dbReference>